<feature type="domain" description="UPF0033" evidence="1">
    <location>
        <begin position="2"/>
        <end position="65"/>
    </location>
</feature>
<dbReference type="InterPro" id="IPR001455">
    <property type="entry name" value="TusA-like"/>
</dbReference>
<dbReference type="InterPro" id="IPR036868">
    <property type="entry name" value="TusA-like_sf"/>
</dbReference>
<comment type="caution">
    <text evidence="2">The sequence shown here is derived from an EMBL/GenBank/DDBJ whole genome shotgun (WGS) entry which is preliminary data.</text>
</comment>
<dbReference type="CDD" id="cd00291">
    <property type="entry name" value="SirA_YedF_YeeD"/>
    <property type="match status" value="1"/>
</dbReference>
<gene>
    <name evidence="2" type="primary">yedF_1</name>
    <name evidence="2" type="ORF">HMPREF1316_0271</name>
</gene>
<evidence type="ECO:0000313" key="3">
    <source>
        <dbReference type="Proteomes" id="UP000016638"/>
    </source>
</evidence>
<dbReference type="SUPFAM" id="SSF64307">
    <property type="entry name" value="SirA-like"/>
    <property type="match status" value="1"/>
</dbReference>
<dbReference type="AlphaFoldDB" id="U2TQH4"/>
<dbReference type="Pfam" id="PF01206">
    <property type="entry name" value="TusA"/>
    <property type="match status" value="1"/>
</dbReference>
<dbReference type="Proteomes" id="UP000016638">
    <property type="component" value="Unassembled WGS sequence"/>
</dbReference>
<reference evidence="2 3" key="1">
    <citation type="submission" date="2013-08" db="EMBL/GenBank/DDBJ databases">
        <authorList>
            <person name="Durkin A.S."/>
            <person name="Haft D.R."/>
            <person name="McCorrison J."/>
            <person name="Torralba M."/>
            <person name="Gillis M."/>
            <person name="Haft D.H."/>
            <person name="Methe B."/>
            <person name="Sutton G."/>
            <person name="Nelson K.E."/>
        </authorList>
    </citation>
    <scope>NUCLEOTIDE SEQUENCE [LARGE SCALE GENOMIC DNA]</scope>
    <source>
        <strain evidence="2 3">F0195</strain>
    </source>
</reference>
<protein>
    <submittedName>
        <fullName evidence="2">Selenium metabolism protein YedF</fullName>
    </submittedName>
</protein>
<dbReference type="STRING" id="1125712.HMPREF1316_0271"/>
<dbReference type="SUPFAM" id="SSF75169">
    <property type="entry name" value="DsrEFH-like"/>
    <property type="match status" value="1"/>
</dbReference>
<dbReference type="Gene3D" id="3.30.110.40">
    <property type="entry name" value="TusA-like domain"/>
    <property type="match status" value="1"/>
</dbReference>
<dbReference type="NCBIfam" id="TIGR03527">
    <property type="entry name" value="selenium_YedF"/>
    <property type="match status" value="1"/>
</dbReference>
<dbReference type="InterPro" id="IPR027396">
    <property type="entry name" value="DsrEFH-like"/>
</dbReference>
<accession>U2TQH4</accession>
<keyword evidence="3" id="KW-1185">Reference proteome</keyword>
<sequence length="201" mass="21857">MQVDARDLFNPKPVIMALEALSELREGETLAVSVNDGMAVESLVRLADEQHCKFMREDEGDYTVVTLAPTEPIVTNKPIERAVALMDVIDQQPTVIIGSEAVGCGDKELGRILMGEIIYDMALQEVAPQELVFVNSGVKLTTTGSDIIDQLKMIEALGADIHSEAVSLDGYGLTEQVEVGDIIQPYNIAQILVSRTNVVML</sequence>
<evidence type="ECO:0000313" key="2">
    <source>
        <dbReference type="EMBL" id="ERL08680.1"/>
    </source>
</evidence>
<dbReference type="RefSeq" id="WP_021725820.1">
    <property type="nucleotide sequence ID" value="NZ_AWEZ01000043.1"/>
</dbReference>
<dbReference type="PATRIC" id="fig|1125712.3.peg.900"/>
<name>U2TQH4_9ACTN</name>
<organism evidence="2 3">
    <name type="scientific">Olsenella profusa F0195</name>
    <dbReference type="NCBI Taxonomy" id="1125712"/>
    <lineage>
        <taxon>Bacteria</taxon>
        <taxon>Bacillati</taxon>
        <taxon>Actinomycetota</taxon>
        <taxon>Coriobacteriia</taxon>
        <taxon>Coriobacteriales</taxon>
        <taxon>Atopobiaceae</taxon>
        <taxon>Olsenella</taxon>
    </lineage>
</organism>
<dbReference type="InterPro" id="IPR019870">
    <property type="entry name" value="Se_metab_YedF"/>
</dbReference>
<proteinExistence type="predicted"/>
<evidence type="ECO:0000259" key="1">
    <source>
        <dbReference type="Pfam" id="PF01206"/>
    </source>
</evidence>
<dbReference type="eggNOG" id="COG0425">
    <property type="taxonomic scope" value="Bacteria"/>
</dbReference>
<dbReference type="EMBL" id="AWEZ01000043">
    <property type="protein sequence ID" value="ERL08680.1"/>
    <property type="molecule type" value="Genomic_DNA"/>
</dbReference>